<dbReference type="InterPro" id="IPR002938">
    <property type="entry name" value="FAD-bd"/>
</dbReference>
<dbReference type="AlphaFoldDB" id="A0A3B0VX62"/>
<dbReference type="InterPro" id="IPR036188">
    <property type="entry name" value="FAD/NAD-bd_sf"/>
</dbReference>
<dbReference type="PRINTS" id="PR00420">
    <property type="entry name" value="RNGMNOXGNASE"/>
</dbReference>
<evidence type="ECO:0000313" key="8">
    <source>
        <dbReference type="EMBL" id="VAW47631.1"/>
    </source>
</evidence>
<evidence type="ECO:0000256" key="3">
    <source>
        <dbReference type="ARBA" id="ARBA00022630"/>
    </source>
</evidence>
<name>A0A3B0VX62_9ZZZZ</name>
<dbReference type="Gene3D" id="3.50.50.60">
    <property type="entry name" value="FAD/NAD(P)-binding domain"/>
    <property type="match status" value="2"/>
</dbReference>
<dbReference type="InterPro" id="IPR010971">
    <property type="entry name" value="UbiH/COQ6"/>
</dbReference>
<keyword evidence="3" id="KW-0285">Flavoprotein</keyword>
<dbReference type="PANTHER" id="PTHR43876">
    <property type="entry name" value="UBIQUINONE BIOSYNTHESIS MONOOXYGENASE COQ6, MITOCHONDRIAL"/>
    <property type="match status" value="1"/>
</dbReference>
<dbReference type="Pfam" id="PF01494">
    <property type="entry name" value="FAD_binding_3"/>
    <property type="match status" value="1"/>
</dbReference>
<organism evidence="8">
    <name type="scientific">hydrothermal vent metagenome</name>
    <dbReference type="NCBI Taxonomy" id="652676"/>
    <lineage>
        <taxon>unclassified sequences</taxon>
        <taxon>metagenomes</taxon>
        <taxon>ecological metagenomes</taxon>
    </lineage>
</organism>
<dbReference type="InterPro" id="IPR018168">
    <property type="entry name" value="Ubi_Hdrlase_CS"/>
</dbReference>
<dbReference type="EMBL" id="UOFA01000355">
    <property type="protein sequence ID" value="VAW47631.1"/>
    <property type="molecule type" value="Genomic_DNA"/>
</dbReference>
<comment type="similarity">
    <text evidence="2">Belongs to the UbiH/COQ6 family.</text>
</comment>
<evidence type="ECO:0000256" key="4">
    <source>
        <dbReference type="ARBA" id="ARBA00022827"/>
    </source>
</evidence>
<dbReference type="PROSITE" id="PS01304">
    <property type="entry name" value="UBIH"/>
    <property type="match status" value="1"/>
</dbReference>
<dbReference type="GO" id="GO:0006744">
    <property type="term" value="P:ubiquinone biosynthetic process"/>
    <property type="evidence" value="ECO:0007669"/>
    <property type="project" value="InterPro"/>
</dbReference>
<evidence type="ECO:0000256" key="5">
    <source>
        <dbReference type="ARBA" id="ARBA00023002"/>
    </source>
</evidence>
<keyword evidence="4" id="KW-0274">FAD</keyword>
<keyword evidence="5" id="KW-0560">Oxidoreductase</keyword>
<keyword evidence="6" id="KW-0503">Monooxygenase</keyword>
<dbReference type="GO" id="GO:0016705">
    <property type="term" value="F:oxidoreductase activity, acting on paired donors, with incorporation or reduction of molecular oxygen"/>
    <property type="evidence" value="ECO:0007669"/>
    <property type="project" value="InterPro"/>
</dbReference>
<accession>A0A3B0VX62</accession>
<gene>
    <name evidence="8" type="ORF">MNBD_GAMMA02-1454</name>
</gene>
<dbReference type="InterPro" id="IPR051205">
    <property type="entry name" value="UbiH/COQ6_monooxygenase"/>
</dbReference>
<comment type="cofactor">
    <cofactor evidence="1">
        <name>FAD</name>
        <dbReference type="ChEBI" id="CHEBI:57692"/>
    </cofactor>
</comment>
<feature type="domain" description="FAD-binding" evidence="7">
    <location>
        <begin position="5"/>
        <end position="340"/>
    </location>
</feature>
<dbReference type="GO" id="GO:0004497">
    <property type="term" value="F:monooxygenase activity"/>
    <property type="evidence" value="ECO:0007669"/>
    <property type="project" value="UniProtKB-KW"/>
</dbReference>
<reference evidence="8" key="1">
    <citation type="submission" date="2018-06" db="EMBL/GenBank/DDBJ databases">
        <authorList>
            <person name="Zhirakovskaya E."/>
        </authorList>
    </citation>
    <scope>NUCLEOTIDE SEQUENCE</scope>
</reference>
<dbReference type="SUPFAM" id="SSF51905">
    <property type="entry name" value="FAD/NAD(P)-binding domain"/>
    <property type="match status" value="1"/>
</dbReference>
<evidence type="ECO:0000259" key="7">
    <source>
        <dbReference type="Pfam" id="PF01494"/>
    </source>
</evidence>
<dbReference type="NCBIfam" id="TIGR01988">
    <property type="entry name" value="Ubi-OHases"/>
    <property type="match status" value="1"/>
</dbReference>
<sequence>MTEQYDIIINGAGMVGAVTALLLAEQGLTVALIESQPQTQYSKEDTHQLRVSAISKHNLELFEHLGLTEHWQTSRIGYYDQMRVWDNHSTGEVDFNSEGKQVLGAMIENNQIIATAQQLANGHNNIDVHYAMAIAEFDDAERKVYVTLENQAMLSCYLLLGADGAGSMIRRKLGIEIEQKPYKQHGLVGYLQIEKAPAKTALQSFNSGGPVGLLPVNDGLFSMVWSLPEDQVEHWLEADESYFIKGLKAHINRDFGAIELCSERQAFPLNKTYAKAFCKGRVALLGDAAHTIHPLAGQGVNLGFGDAECLVERISQVTLKNSDELANALKKYQRIRMAEVHKTAETMHALHLLFTNQTAPVKMLRAFGMNHLNKIKPIKQWLLRQAGS</sequence>
<protein>
    <submittedName>
        <fullName evidence="8">2-polyprenylphenol hydroxylase</fullName>
    </submittedName>
</protein>
<proteinExistence type="inferred from homology"/>
<evidence type="ECO:0000256" key="6">
    <source>
        <dbReference type="ARBA" id="ARBA00023033"/>
    </source>
</evidence>
<evidence type="ECO:0000256" key="1">
    <source>
        <dbReference type="ARBA" id="ARBA00001974"/>
    </source>
</evidence>
<evidence type="ECO:0000256" key="2">
    <source>
        <dbReference type="ARBA" id="ARBA00005349"/>
    </source>
</evidence>
<dbReference type="PANTHER" id="PTHR43876:SF7">
    <property type="entry name" value="UBIQUINONE BIOSYNTHESIS MONOOXYGENASE COQ6, MITOCHONDRIAL"/>
    <property type="match status" value="1"/>
</dbReference>
<dbReference type="GO" id="GO:0071949">
    <property type="term" value="F:FAD binding"/>
    <property type="evidence" value="ECO:0007669"/>
    <property type="project" value="InterPro"/>
</dbReference>